<dbReference type="Pfam" id="PF13398">
    <property type="entry name" value="Peptidase_M50B"/>
    <property type="match status" value="1"/>
</dbReference>
<evidence type="ECO:0000256" key="1">
    <source>
        <dbReference type="SAM" id="Phobius"/>
    </source>
</evidence>
<gene>
    <name evidence="2" type="ORF">RM423_15170</name>
</gene>
<keyword evidence="1" id="KW-0812">Transmembrane</keyword>
<feature type="transmembrane region" description="Helical" evidence="1">
    <location>
        <begin position="211"/>
        <end position="232"/>
    </location>
</feature>
<reference evidence="3" key="1">
    <citation type="submission" date="2023-07" db="EMBL/GenBank/DDBJ databases">
        <title>30 novel species of actinomycetes from the DSMZ collection.</title>
        <authorList>
            <person name="Nouioui I."/>
        </authorList>
    </citation>
    <scope>NUCLEOTIDE SEQUENCE [LARGE SCALE GENOMIC DNA]</scope>
    <source>
        <strain evidence="3">DSM 44399</strain>
    </source>
</reference>
<sequence>MDAVAQVWHRAWATQAPPPAEVMVVTAALALLLVLYRPAWGLSRHVVTIVHEAAHGVVALLAGRRLAGIRLHSDTSGLTVSRGKPRGTGMILTFVAGYPGPALFGLAAAAVLGSGHAVGLLWGLLAGLALLLLQIRNWFGLCSVLGTGSAVFAVSWWLDERWQSACAYLITWFLLFAAPRPVLELQSKRRGGGARDSDADWLARLTGLPGLVWVGLFAVLAFAALAVGGYWLTAPYRR</sequence>
<organism evidence="2 3">
    <name type="scientific">Jatrophihabitans lederbergiae</name>
    <dbReference type="NCBI Taxonomy" id="3075547"/>
    <lineage>
        <taxon>Bacteria</taxon>
        <taxon>Bacillati</taxon>
        <taxon>Actinomycetota</taxon>
        <taxon>Actinomycetes</taxon>
        <taxon>Jatrophihabitantales</taxon>
        <taxon>Jatrophihabitantaceae</taxon>
        <taxon>Jatrophihabitans</taxon>
    </lineage>
</organism>
<dbReference type="EMBL" id="JAVREH010000021">
    <property type="protein sequence ID" value="MDT0262736.1"/>
    <property type="molecule type" value="Genomic_DNA"/>
</dbReference>
<comment type="caution">
    <text evidence="2">The sequence shown here is derived from an EMBL/GenBank/DDBJ whole genome shotgun (WGS) entry which is preliminary data.</text>
</comment>
<feature type="transmembrane region" description="Helical" evidence="1">
    <location>
        <begin position="91"/>
        <end position="111"/>
    </location>
</feature>
<keyword evidence="3" id="KW-1185">Reference proteome</keyword>
<evidence type="ECO:0000313" key="3">
    <source>
        <dbReference type="Proteomes" id="UP001183176"/>
    </source>
</evidence>
<dbReference type="RefSeq" id="WP_311423885.1">
    <property type="nucleotide sequence ID" value="NZ_JAVREH010000021.1"/>
</dbReference>
<name>A0ABU2JCM6_9ACTN</name>
<keyword evidence="1" id="KW-1133">Transmembrane helix</keyword>
<dbReference type="InterPro" id="IPR049500">
    <property type="entry name" value="Peptidase_M50B-like"/>
</dbReference>
<evidence type="ECO:0000313" key="2">
    <source>
        <dbReference type="EMBL" id="MDT0262736.1"/>
    </source>
</evidence>
<accession>A0ABU2JCM6</accession>
<dbReference type="Proteomes" id="UP001183176">
    <property type="component" value="Unassembled WGS sequence"/>
</dbReference>
<feature type="transmembrane region" description="Helical" evidence="1">
    <location>
        <begin position="138"/>
        <end position="156"/>
    </location>
</feature>
<proteinExistence type="predicted"/>
<keyword evidence="1" id="KW-0472">Membrane</keyword>
<feature type="transmembrane region" description="Helical" evidence="1">
    <location>
        <begin position="117"/>
        <end position="133"/>
    </location>
</feature>
<protein>
    <submittedName>
        <fullName evidence="2">M50 family metallopeptidase</fullName>
    </submittedName>
</protein>